<dbReference type="InterPro" id="IPR036650">
    <property type="entry name" value="CAT_RNA-bd_dom_sf"/>
</dbReference>
<feature type="domain" description="PRD" evidence="2">
    <location>
        <begin position="64"/>
        <end position="169"/>
    </location>
</feature>
<sequence>MFTKKVYNNNIVMAVDENDNEVILAGKGVAYGLKKGDVIDRSKVEKRFELKKDTSPRFGELIQDIPLDYVIISEEIIAYIKANSDKKINDSIYITLTDHIVNSIERIKMGIDFDMTLLLNVKTLYKEEFKLALHAVDMLRDYFKIPLSDDEANFITLHIVNSQFEDNMMEMYTITSILEKITSIVKNRFNIDIENNYNYDRFMTHCRFFVQRVINQEHFEQNSALNYTLLEATKDQLPKQMDCVNEIVEYVEKNYGYVTSDDEKMYLLFHLGRLTDQ</sequence>
<comment type="caution">
    <text evidence="3">The sequence shown here is derived from an EMBL/GenBank/DDBJ whole genome shotgun (WGS) entry which is preliminary data.</text>
</comment>
<dbReference type="Pfam" id="PF03123">
    <property type="entry name" value="CAT_RBD"/>
    <property type="match status" value="1"/>
</dbReference>
<organism evidence="3 4">
    <name type="scientific">Breznakia pachnodae</name>
    <dbReference type="NCBI Taxonomy" id="265178"/>
    <lineage>
        <taxon>Bacteria</taxon>
        <taxon>Bacillati</taxon>
        <taxon>Bacillota</taxon>
        <taxon>Erysipelotrichia</taxon>
        <taxon>Erysipelotrichales</taxon>
        <taxon>Erysipelotrichaceae</taxon>
        <taxon>Breznakia</taxon>
    </lineage>
</organism>
<evidence type="ECO:0000256" key="1">
    <source>
        <dbReference type="ARBA" id="ARBA00022737"/>
    </source>
</evidence>
<dbReference type="Gene3D" id="1.10.1790.10">
    <property type="entry name" value="PRD domain"/>
    <property type="match status" value="2"/>
</dbReference>
<name>A0ABU0E5X1_9FIRM</name>
<dbReference type="InterPro" id="IPR050661">
    <property type="entry name" value="BglG_antiterminators"/>
</dbReference>
<evidence type="ECO:0000313" key="4">
    <source>
        <dbReference type="Proteomes" id="UP001230220"/>
    </source>
</evidence>
<dbReference type="PANTHER" id="PTHR30185">
    <property type="entry name" value="CRYPTIC BETA-GLUCOSIDE BGL OPERON ANTITERMINATOR"/>
    <property type="match status" value="1"/>
</dbReference>
<dbReference type="RefSeq" id="WP_307409768.1">
    <property type="nucleotide sequence ID" value="NZ_JAUSUR010000006.1"/>
</dbReference>
<keyword evidence="1" id="KW-0677">Repeat</keyword>
<keyword evidence="4" id="KW-1185">Reference proteome</keyword>
<dbReference type="Pfam" id="PF00874">
    <property type="entry name" value="PRD"/>
    <property type="match status" value="2"/>
</dbReference>
<accession>A0ABU0E5X1</accession>
<protein>
    <submittedName>
        <fullName evidence="3">Beta-glucoside operon transcriptional antiterminator</fullName>
    </submittedName>
</protein>
<proteinExistence type="predicted"/>
<evidence type="ECO:0000313" key="3">
    <source>
        <dbReference type="EMBL" id="MDQ0362289.1"/>
    </source>
</evidence>
<evidence type="ECO:0000259" key="2">
    <source>
        <dbReference type="PROSITE" id="PS51372"/>
    </source>
</evidence>
<feature type="domain" description="PRD" evidence="2">
    <location>
        <begin position="170"/>
        <end position="277"/>
    </location>
</feature>
<dbReference type="PANTHER" id="PTHR30185:SF15">
    <property type="entry name" value="CRYPTIC BETA-GLUCOSIDE BGL OPERON ANTITERMINATOR"/>
    <property type="match status" value="1"/>
</dbReference>
<dbReference type="InterPro" id="IPR011608">
    <property type="entry name" value="PRD"/>
</dbReference>
<dbReference type="Proteomes" id="UP001230220">
    <property type="component" value="Unassembled WGS sequence"/>
</dbReference>
<dbReference type="SUPFAM" id="SSF50151">
    <property type="entry name" value="SacY-like RNA-binding domain"/>
    <property type="match status" value="1"/>
</dbReference>
<dbReference type="InterPro" id="IPR004341">
    <property type="entry name" value="CAT_RNA-bd_dom"/>
</dbReference>
<dbReference type="Gene3D" id="2.30.24.10">
    <property type="entry name" value="CAT RNA-binding domain"/>
    <property type="match status" value="1"/>
</dbReference>
<gene>
    <name evidence="3" type="ORF">J2S15_003043</name>
</gene>
<dbReference type="SUPFAM" id="SSF63520">
    <property type="entry name" value="PTS-regulatory domain, PRD"/>
    <property type="match status" value="2"/>
</dbReference>
<dbReference type="EMBL" id="JAUSUR010000006">
    <property type="protein sequence ID" value="MDQ0362289.1"/>
    <property type="molecule type" value="Genomic_DNA"/>
</dbReference>
<dbReference type="PROSITE" id="PS51372">
    <property type="entry name" value="PRD_2"/>
    <property type="match status" value="2"/>
</dbReference>
<reference evidence="3 4" key="1">
    <citation type="submission" date="2023-07" db="EMBL/GenBank/DDBJ databases">
        <title>Genomic Encyclopedia of Type Strains, Phase IV (KMG-IV): sequencing the most valuable type-strain genomes for metagenomic binning, comparative biology and taxonomic classification.</title>
        <authorList>
            <person name="Goeker M."/>
        </authorList>
    </citation>
    <scope>NUCLEOTIDE SEQUENCE [LARGE SCALE GENOMIC DNA]</scope>
    <source>
        <strain evidence="3 4">DSM 16784</strain>
    </source>
</reference>
<dbReference type="InterPro" id="IPR036634">
    <property type="entry name" value="PRD_sf"/>
</dbReference>
<dbReference type="SMART" id="SM01061">
    <property type="entry name" value="CAT_RBD"/>
    <property type="match status" value="1"/>
</dbReference>